<dbReference type="EC" id="3.4.21.107" evidence="5"/>
<dbReference type="OrthoDB" id="248175at2"/>
<dbReference type="KEGG" id="rlc:K227x_45000"/>
<protein>
    <submittedName>
        <fullName evidence="5">Periplasmic serine endoprotease DegP</fullName>
        <ecNumber evidence="5">3.4.21.107</ecNumber>
    </submittedName>
</protein>
<dbReference type="Gene3D" id="2.30.42.10">
    <property type="match status" value="2"/>
</dbReference>
<dbReference type="InterPro" id="IPR001478">
    <property type="entry name" value="PDZ"/>
</dbReference>
<keyword evidence="2 5" id="KW-0645">Protease</keyword>
<dbReference type="RefSeq" id="WP_145172544.1">
    <property type="nucleotide sequence ID" value="NZ_CP036525.1"/>
</dbReference>
<dbReference type="SMART" id="SM00228">
    <property type="entry name" value="PDZ"/>
    <property type="match status" value="2"/>
</dbReference>
<dbReference type="AlphaFoldDB" id="A0A517NG88"/>
<evidence type="ECO:0000313" key="5">
    <source>
        <dbReference type="EMBL" id="QDT06093.1"/>
    </source>
</evidence>
<keyword evidence="3 5" id="KW-0378">Hydrolase</keyword>
<sequence length="673" mass="69930">MMICEQSTASALIHHRAAVTRCLAAGVLASVMLLSPVRAADPEFQQAMATAVRAAADHVLPSVVMIEIVGTSEGGQGEVEQDAPTSGVIVDVDGDQVYVIASQIVAMKPAASILVVLGNGQRETAQVVAKDQHRDLVLLKFKSSAPVAAIKLDSGAAGTVGQTTIAVGRYGADVSPMVSTGILSAQGRLDGIALQTDARVSASLYGGALIDLYGNVLGVIIPAVAEGGAENPTDWYDSGIAFAIPTEVIAAKLDRLKAGQTIQKGLLGIVSTSQDLNDTGTEIAAVRSRSPAEAAGIRAGDRVTAVNQISVQRHQQIRQVLGSFDAGETVQIGIDRDGQSMNFDVTLADTIPPLQPQRLGIVANQTADSAVVVSGILPGSPAAKVLELDDVILQIGDAEIASTDALRHQMISAVPDTAIPIRFRRGDETLDASVTPESIAGKMRNQSPAGWDSNDDRWIDAEMKLPESGNVAHFVAPRLSQDGDQEGGDQEGGDQESVRDLGLMILLLGPGEGTPAGAVQKWQAAAERSGVVVCAIAPEDQGKWQPKELEIVANFAAAMMKKAPIHPKAVAVGAAGAVSGADATAADSMALAASISQSKVFFGVAISAKTRPPAVRMRENEPSASLQMMMPVDEPTDLPGWAQTIEKAGYPIIRGGGVDQAGVLAWVRRLQAI</sequence>
<dbReference type="GO" id="GO:0042597">
    <property type="term" value="C:periplasmic space"/>
    <property type="evidence" value="ECO:0007669"/>
    <property type="project" value="TreeGrafter"/>
</dbReference>
<dbReference type="EMBL" id="CP036525">
    <property type="protein sequence ID" value="QDT06093.1"/>
    <property type="molecule type" value="Genomic_DNA"/>
</dbReference>
<dbReference type="PANTHER" id="PTHR22939">
    <property type="entry name" value="SERINE PROTEASE FAMILY S1C HTRA-RELATED"/>
    <property type="match status" value="1"/>
</dbReference>
<evidence type="ECO:0000313" key="6">
    <source>
        <dbReference type="Proteomes" id="UP000318538"/>
    </source>
</evidence>
<keyword evidence="6" id="KW-1185">Reference proteome</keyword>
<dbReference type="Gene3D" id="2.40.10.10">
    <property type="entry name" value="Trypsin-like serine proteases"/>
    <property type="match status" value="2"/>
</dbReference>
<evidence type="ECO:0000256" key="2">
    <source>
        <dbReference type="ARBA" id="ARBA00022670"/>
    </source>
</evidence>
<evidence type="ECO:0000256" key="3">
    <source>
        <dbReference type="ARBA" id="ARBA00022801"/>
    </source>
</evidence>
<dbReference type="InterPro" id="IPR036034">
    <property type="entry name" value="PDZ_sf"/>
</dbReference>
<dbReference type="GO" id="GO:0004252">
    <property type="term" value="F:serine-type endopeptidase activity"/>
    <property type="evidence" value="ECO:0007669"/>
    <property type="project" value="InterPro"/>
</dbReference>
<dbReference type="InterPro" id="IPR009003">
    <property type="entry name" value="Peptidase_S1_PA"/>
</dbReference>
<dbReference type="GO" id="GO:0006515">
    <property type="term" value="P:protein quality control for misfolded or incompletely synthesized proteins"/>
    <property type="evidence" value="ECO:0007669"/>
    <property type="project" value="TreeGrafter"/>
</dbReference>
<name>A0A517NG88_9BACT</name>
<dbReference type="InterPro" id="IPR043504">
    <property type="entry name" value="Peptidase_S1_PA_chymotrypsin"/>
</dbReference>
<evidence type="ECO:0000259" key="4">
    <source>
        <dbReference type="PROSITE" id="PS50106"/>
    </source>
</evidence>
<evidence type="ECO:0000256" key="1">
    <source>
        <dbReference type="ARBA" id="ARBA00010541"/>
    </source>
</evidence>
<feature type="domain" description="PDZ" evidence="4">
    <location>
        <begin position="344"/>
        <end position="400"/>
    </location>
</feature>
<dbReference type="PROSITE" id="PS50106">
    <property type="entry name" value="PDZ"/>
    <property type="match status" value="2"/>
</dbReference>
<organism evidence="5 6">
    <name type="scientific">Rubripirellula lacrimiformis</name>
    <dbReference type="NCBI Taxonomy" id="1930273"/>
    <lineage>
        <taxon>Bacteria</taxon>
        <taxon>Pseudomonadati</taxon>
        <taxon>Planctomycetota</taxon>
        <taxon>Planctomycetia</taxon>
        <taxon>Pirellulales</taxon>
        <taxon>Pirellulaceae</taxon>
        <taxon>Rubripirellula</taxon>
    </lineage>
</organism>
<gene>
    <name evidence="5" type="primary">degP_5</name>
    <name evidence="5" type="ORF">K227x_45000</name>
</gene>
<dbReference type="Proteomes" id="UP000318538">
    <property type="component" value="Chromosome"/>
</dbReference>
<dbReference type="Pfam" id="PF13365">
    <property type="entry name" value="Trypsin_2"/>
    <property type="match status" value="1"/>
</dbReference>
<dbReference type="SUPFAM" id="SSF50494">
    <property type="entry name" value="Trypsin-like serine proteases"/>
    <property type="match status" value="1"/>
</dbReference>
<accession>A0A517NG88</accession>
<reference evidence="5 6" key="1">
    <citation type="submission" date="2019-02" db="EMBL/GenBank/DDBJ databases">
        <title>Deep-cultivation of Planctomycetes and their phenomic and genomic characterization uncovers novel biology.</title>
        <authorList>
            <person name="Wiegand S."/>
            <person name="Jogler M."/>
            <person name="Boedeker C."/>
            <person name="Pinto D."/>
            <person name="Vollmers J."/>
            <person name="Rivas-Marin E."/>
            <person name="Kohn T."/>
            <person name="Peeters S.H."/>
            <person name="Heuer A."/>
            <person name="Rast P."/>
            <person name="Oberbeckmann S."/>
            <person name="Bunk B."/>
            <person name="Jeske O."/>
            <person name="Meyerdierks A."/>
            <person name="Storesund J.E."/>
            <person name="Kallscheuer N."/>
            <person name="Luecker S."/>
            <person name="Lage O.M."/>
            <person name="Pohl T."/>
            <person name="Merkel B.J."/>
            <person name="Hornburger P."/>
            <person name="Mueller R.-W."/>
            <person name="Bruemmer F."/>
            <person name="Labrenz M."/>
            <person name="Spormann A.M."/>
            <person name="Op den Camp H."/>
            <person name="Overmann J."/>
            <person name="Amann R."/>
            <person name="Jetten M.S.M."/>
            <person name="Mascher T."/>
            <person name="Medema M.H."/>
            <person name="Devos D.P."/>
            <person name="Kaster A.-K."/>
            <person name="Ovreas L."/>
            <person name="Rohde M."/>
            <person name="Galperin M.Y."/>
            <person name="Jogler C."/>
        </authorList>
    </citation>
    <scope>NUCLEOTIDE SEQUENCE [LARGE SCALE GENOMIC DNA]</scope>
    <source>
        <strain evidence="5 6">K22_7</strain>
    </source>
</reference>
<dbReference type="Pfam" id="PF13180">
    <property type="entry name" value="PDZ_2"/>
    <property type="match status" value="2"/>
</dbReference>
<dbReference type="PANTHER" id="PTHR22939:SF129">
    <property type="entry name" value="SERINE PROTEASE HTRA2, MITOCHONDRIAL"/>
    <property type="match status" value="1"/>
</dbReference>
<comment type="similarity">
    <text evidence="1">Belongs to the peptidase S1C family.</text>
</comment>
<proteinExistence type="inferred from homology"/>
<dbReference type="PRINTS" id="PR00834">
    <property type="entry name" value="PROTEASES2C"/>
</dbReference>
<dbReference type="InterPro" id="IPR001940">
    <property type="entry name" value="Peptidase_S1C"/>
</dbReference>
<dbReference type="SUPFAM" id="SSF50156">
    <property type="entry name" value="PDZ domain-like"/>
    <property type="match status" value="2"/>
</dbReference>
<feature type="domain" description="PDZ" evidence="4">
    <location>
        <begin position="250"/>
        <end position="338"/>
    </location>
</feature>